<dbReference type="PROSITE" id="PS51257">
    <property type="entry name" value="PROKAR_LIPOPROTEIN"/>
    <property type="match status" value="1"/>
</dbReference>
<feature type="chain" id="PRO_5031452131" description="DUF3558 domain-containing protein" evidence="1">
    <location>
        <begin position="29"/>
        <end position="170"/>
    </location>
</feature>
<comment type="caution">
    <text evidence="2">The sequence shown here is derived from an EMBL/GenBank/DDBJ whole genome shotgun (WGS) entry which is preliminary data.</text>
</comment>
<evidence type="ECO:0008006" key="4">
    <source>
        <dbReference type="Google" id="ProtNLM"/>
    </source>
</evidence>
<feature type="signal peptide" evidence="1">
    <location>
        <begin position="1"/>
        <end position="28"/>
    </location>
</feature>
<dbReference type="Proteomes" id="UP000562045">
    <property type="component" value="Unassembled WGS sequence"/>
</dbReference>
<accession>A0A7Z0CLR8</accession>
<evidence type="ECO:0000313" key="2">
    <source>
        <dbReference type="EMBL" id="NYI46051.1"/>
    </source>
</evidence>
<name>A0A7Z0CLR8_9ACTN</name>
<gene>
    <name evidence="2" type="ORF">BJ993_003131</name>
</gene>
<dbReference type="AlphaFoldDB" id="A0A7Z0CLR8"/>
<dbReference type="EMBL" id="JACBZM010000001">
    <property type="protein sequence ID" value="NYI46051.1"/>
    <property type="molecule type" value="Genomic_DNA"/>
</dbReference>
<proteinExistence type="predicted"/>
<keyword evidence="1" id="KW-0732">Signal</keyword>
<dbReference type="RefSeq" id="WP_179649831.1">
    <property type="nucleotide sequence ID" value="NZ_JACBZM010000001.1"/>
</dbReference>
<sequence length="170" mass="17511">MPALPLRRSGAIALSVLPALLLGLTACGGSDDDGDTGADDRTQQNAHLSFEAVEDLVASEVPADADCAAHKWTDVNPTLAPLFGEATEAHELGCWAAEADVSASTPAEVLYAEFADEATTTAFVEANFAFSYDVVQDGAAVALVSIVSLPDLAEDIAGLCDCDVQEGKTP</sequence>
<reference evidence="2 3" key="1">
    <citation type="submission" date="2020-07" db="EMBL/GenBank/DDBJ databases">
        <title>Sequencing the genomes of 1000 actinobacteria strains.</title>
        <authorList>
            <person name="Klenk H.-P."/>
        </authorList>
    </citation>
    <scope>NUCLEOTIDE SEQUENCE [LARGE SCALE GENOMIC DNA]</scope>
    <source>
        <strain evidence="2 3">DSM 15131</strain>
    </source>
</reference>
<protein>
    <recommendedName>
        <fullName evidence="4">DUF3558 domain-containing protein</fullName>
    </recommendedName>
</protein>
<evidence type="ECO:0000256" key="1">
    <source>
        <dbReference type="SAM" id="SignalP"/>
    </source>
</evidence>
<organism evidence="2 3">
    <name type="scientific">Nocardioides aromaticivorans</name>
    <dbReference type="NCBI Taxonomy" id="200618"/>
    <lineage>
        <taxon>Bacteria</taxon>
        <taxon>Bacillati</taxon>
        <taxon>Actinomycetota</taxon>
        <taxon>Actinomycetes</taxon>
        <taxon>Propionibacteriales</taxon>
        <taxon>Nocardioidaceae</taxon>
        <taxon>Nocardioides</taxon>
    </lineage>
</organism>
<evidence type="ECO:0000313" key="3">
    <source>
        <dbReference type="Proteomes" id="UP000562045"/>
    </source>
</evidence>